<accession>A0A3T2CKI8</accession>
<reference evidence="1 5" key="1">
    <citation type="submission" date="2018-06" db="EMBL/GenBank/DDBJ databases">
        <authorList>
            <consortium name="PulseNet: The National Subtyping Network for Foodborne Disease Surveillance"/>
            <person name="Tarr C.L."/>
            <person name="Trees E."/>
            <person name="Katz L.S."/>
            <person name="Carleton-Romer H.A."/>
            <person name="Stroika S."/>
            <person name="Kucerova Z."/>
            <person name="Roache K.F."/>
            <person name="Sabol A.L."/>
            <person name="Besser J."/>
            <person name="Gerner-Smidt P."/>
        </authorList>
    </citation>
    <scope>NUCLEOTIDE SEQUENCE [LARGE SCALE GENOMIC DNA]</scope>
    <source>
        <strain evidence="1 5">PNUSAL000910</strain>
        <strain evidence="3 4">PNUSAL004402</strain>
    </source>
</reference>
<evidence type="ECO:0000313" key="4">
    <source>
        <dbReference type="Proteomes" id="UP000350032"/>
    </source>
</evidence>
<comment type="caution">
    <text evidence="1">The sequence shown here is derived from an EMBL/GenBank/DDBJ whole genome shotgun (WGS) entry which is preliminary data.</text>
</comment>
<name>A0A3T2CKI8_LISMN</name>
<dbReference type="EMBL" id="AAAKQF010000019">
    <property type="protein sequence ID" value="EAC9041586.1"/>
    <property type="molecule type" value="Genomic_DNA"/>
</dbReference>
<evidence type="ECO:0000313" key="1">
    <source>
        <dbReference type="EMBL" id="EAC9041586.1"/>
    </source>
</evidence>
<proteinExistence type="predicted"/>
<sequence>MNGECGSVVTKRAKRTENISVWQSRKGKILFILFCEAKHSYELLDREGRPEAVEAAGAEGE</sequence>
<organism evidence="1 5">
    <name type="scientific">Listeria monocytogenes</name>
    <dbReference type="NCBI Taxonomy" id="1639"/>
    <lineage>
        <taxon>Bacteria</taxon>
        <taxon>Bacillati</taxon>
        <taxon>Bacillota</taxon>
        <taxon>Bacilli</taxon>
        <taxon>Bacillales</taxon>
        <taxon>Listeriaceae</taxon>
        <taxon>Listeria</taxon>
    </lineage>
</organism>
<dbReference type="EMBL" id="AABBAW010000011">
    <property type="protein sequence ID" value="EAG2516427.1"/>
    <property type="molecule type" value="Genomic_DNA"/>
</dbReference>
<evidence type="ECO:0000313" key="3">
    <source>
        <dbReference type="EMBL" id="EAK8899064.1"/>
    </source>
</evidence>
<dbReference type="EMBL" id="AACJYH010000020">
    <property type="protein sequence ID" value="EAK8899064.1"/>
    <property type="molecule type" value="Genomic_DNA"/>
</dbReference>
<protein>
    <submittedName>
        <fullName evidence="1">Uncharacterized protein</fullName>
    </submittedName>
</protein>
<reference evidence="2 6" key="2">
    <citation type="submission" date="2018-06" db="EMBL/GenBank/DDBJ databases">
        <authorList>
            <consortium name="GenomeTrakr: Next Generation Sequencing Network for Food Pathogen Tracability"/>
        </authorList>
    </citation>
    <scope>NUCLEOTIDE SEQUENCE [LARGE SCALE GENOMIC DNA]</scope>
    <source>
        <strain evidence="2 6">FDA960927-006-004</strain>
    </source>
</reference>
<dbReference type="AlphaFoldDB" id="A0A3T2CKI8"/>
<evidence type="ECO:0000313" key="5">
    <source>
        <dbReference type="Proteomes" id="UP000354255"/>
    </source>
</evidence>
<dbReference type="Proteomes" id="UP000525850">
    <property type="component" value="Unassembled WGS sequence"/>
</dbReference>
<evidence type="ECO:0000313" key="6">
    <source>
        <dbReference type="Proteomes" id="UP000525850"/>
    </source>
</evidence>
<dbReference type="Proteomes" id="UP000350032">
    <property type="component" value="Unassembled WGS sequence"/>
</dbReference>
<evidence type="ECO:0000313" key="2">
    <source>
        <dbReference type="EMBL" id="EAG2516427.1"/>
    </source>
</evidence>
<gene>
    <name evidence="2" type="ORF">B1N52_14885</name>
    <name evidence="3" type="ORF">D7104_15360</name>
    <name evidence="1" type="ORF">KV70_15385</name>
</gene>
<dbReference type="Proteomes" id="UP000354255">
    <property type="component" value="Unassembled WGS sequence"/>
</dbReference>